<dbReference type="SUPFAM" id="SSF50814">
    <property type="entry name" value="Lipocalins"/>
    <property type="match status" value="1"/>
</dbReference>
<organism evidence="3 4">
    <name type="scientific">Electrophorus electricus</name>
    <name type="common">Electric eel</name>
    <name type="synonym">Gymnotus electricus</name>
    <dbReference type="NCBI Taxonomy" id="8005"/>
    <lineage>
        <taxon>Eukaryota</taxon>
        <taxon>Metazoa</taxon>
        <taxon>Chordata</taxon>
        <taxon>Craniata</taxon>
        <taxon>Vertebrata</taxon>
        <taxon>Euteleostomi</taxon>
        <taxon>Actinopterygii</taxon>
        <taxon>Neopterygii</taxon>
        <taxon>Teleostei</taxon>
        <taxon>Ostariophysi</taxon>
        <taxon>Gymnotiformes</taxon>
        <taxon>Gymnotoidei</taxon>
        <taxon>Gymnotidae</taxon>
        <taxon>Electrophorus</taxon>
    </lineage>
</organism>
<reference evidence="3" key="4">
    <citation type="submission" date="2025-08" db="UniProtKB">
        <authorList>
            <consortium name="Ensembl"/>
        </authorList>
    </citation>
    <scope>IDENTIFICATION</scope>
</reference>
<protein>
    <submittedName>
        <fullName evidence="3">Cellular retinoic acid binding protein 2, b</fullName>
    </submittedName>
</protein>
<dbReference type="InterPro" id="IPR012674">
    <property type="entry name" value="Calycin"/>
</dbReference>
<reference evidence="4" key="2">
    <citation type="journal article" date="2017" name="Sci. Adv.">
        <title>A tail of two voltages: Proteomic comparison of the three electric organs of the electric eel.</title>
        <authorList>
            <person name="Traeger L.L."/>
            <person name="Sabat G."/>
            <person name="Barrett-Wilt G.A."/>
            <person name="Wells G.B."/>
            <person name="Sussman M.R."/>
        </authorList>
    </citation>
    <scope>NUCLEOTIDE SEQUENCE [LARGE SCALE GENOMIC DNA]</scope>
</reference>
<dbReference type="Gene3D" id="2.40.128.20">
    <property type="match status" value="1"/>
</dbReference>
<keyword evidence="4" id="KW-1185">Reference proteome</keyword>
<dbReference type="InterPro" id="IPR031259">
    <property type="entry name" value="ILBP"/>
</dbReference>
<evidence type="ECO:0000313" key="3">
    <source>
        <dbReference type="Ensembl" id="ENSEEEP00000013650.2"/>
    </source>
</evidence>
<dbReference type="InterPro" id="IPR000566">
    <property type="entry name" value="Lipocln_cytosolic_FA-bd_dom"/>
</dbReference>
<dbReference type="GO" id="GO:0048385">
    <property type="term" value="P:regulation of retinoic acid receptor signaling pathway"/>
    <property type="evidence" value="ECO:0007669"/>
    <property type="project" value="Ensembl"/>
</dbReference>
<reference evidence="4" key="1">
    <citation type="journal article" date="2014" name="Science">
        <title>Nonhuman genetics. Genomic basis for the convergent evolution of electric organs.</title>
        <authorList>
            <person name="Gallant J.R."/>
            <person name="Traeger L.L."/>
            <person name="Volkening J.D."/>
            <person name="Moffett H."/>
            <person name="Chen P.H."/>
            <person name="Novina C.D."/>
            <person name="Phillips G.N.Jr."/>
            <person name="Anand R."/>
            <person name="Wells G.B."/>
            <person name="Pinch M."/>
            <person name="Guth R."/>
            <person name="Unguez G.A."/>
            <person name="Albert J.S."/>
            <person name="Zakon H.H."/>
            <person name="Samanta M.P."/>
            <person name="Sussman M.R."/>
        </authorList>
    </citation>
    <scope>NUCLEOTIDE SEQUENCE [LARGE SCALE GENOMIC DNA]</scope>
</reference>
<dbReference type="GeneTree" id="ENSGT00940000157619"/>
<dbReference type="GO" id="GO:0021575">
    <property type="term" value="P:hindbrain morphogenesis"/>
    <property type="evidence" value="ECO:0007669"/>
    <property type="project" value="Ensembl"/>
</dbReference>
<dbReference type="Pfam" id="PF00061">
    <property type="entry name" value="Lipocalin"/>
    <property type="match status" value="1"/>
</dbReference>
<feature type="domain" description="Lipocalin/cytosolic fatty-acid binding" evidence="2">
    <location>
        <begin position="88"/>
        <end position="182"/>
    </location>
</feature>
<dbReference type="PANTHER" id="PTHR11955">
    <property type="entry name" value="FATTY ACID BINDING PROTEIN"/>
    <property type="match status" value="1"/>
</dbReference>
<reference evidence="3" key="3">
    <citation type="submission" date="2020-05" db="EMBL/GenBank/DDBJ databases">
        <title>Electrophorus electricus (electric eel) genome, fEleEle1, primary haplotype.</title>
        <authorList>
            <person name="Myers G."/>
            <person name="Meyer A."/>
            <person name="Fedrigo O."/>
            <person name="Formenti G."/>
            <person name="Rhie A."/>
            <person name="Tracey A."/>
            <person name="Sims Y."/>
            <person name="Jarvis E.D."/>
        </authorList>
    </citation>
    <scope>NUCLEOTIDE SEQUENCE [LARGE SCALE GENOMIC DNA]</scope>
</reference>
<sequence length="213" mass="23857">MHSTETALLHVLKNPLLSTDSVDLGILLLLDFSAAFDTVNHNILITCLPAISITNTVLESLTSFICNRSHFVVLGKPKSHTHTITQGVNVFLRKIAVAAASRPLVEITQQGETLSIQTSTSVHTTHISFTVGQSFNEATVDGRPCMSFPKWETDRKITCEQTLQKGEGPPTCWTRELTSDREDIFKNPDDVDKYLFENTSIYIRYLSRLHREP</sequence>
<name>A0A4W4ENE8_ELEEL</name>
<evidence type="ECO:0000259" key="2">
    <source>
        <dbReference type="Pfam" id="PF00061"/>
    </source>
</evidence>
<dbReference type="Proteomes" id="UP000314983">
    <property type="component" value="Chromosome 8"/>
</dbReference>
<dbReference type="Ensembl" id="ENSEEET00000013818.2">
    <property type="protein sequence ID" value="ENSEEEP00000013650.2"/>
    <property type="gene ID" value="ENSEEEG00000006804.2"/>
</dbReference>
<proteinExistence type="inferred from homology"/>
<reference evidence="3" key="5">
    <citation type="submission" date="2025-09" db="UniProtKB">
        <authorList>
            <consortium name="Ensembl"/>
        </authorList>
    </citation>
    <scope>IDENTIFICATION</scope>
</reference>
<accession>A0A4W4ENE8</accession>
<evidence type="ECO:0000313" key="4">
    <source>
        <dbReference type="Proteomes" id="UP000314983"/>
    </source>
</evidence>
<dbReference type="AlphaFoldDB" id="A0A4W4ENE8"/>
<dbReference type="GO" id="GO:0008289">
    <property type="term" value="F:lipid binding"/>
    <property type="evidence" value="ECO:0007669"/>
    <property type="project" value="InterPro"/>
</dbReference>
<comment type="similarity">
    <text evidence="1">Belongs to the calycin superfamily. Fatty-acid binding protein (FABP) family.</text>
</comment>
<evidence type="ECO:0000256" key="1">
    <source>
        <dbReference type="ARBA" id="ARBA00008390"/>
    </source>
</evidence>